<evidence type="ECO:0000313" key="2">
    <source>
        <dbReference type="EMBL" id="TKK20412.1"/>
    </source>
</evidence>
<dbReference type="KEGG" id="ecan:CWI88_06470"/>
<dbReference type="InterPro" id="IPR006440">
    <property type="entry name" value="Doc"/>
</dbReference>
<dbReference type="InterPro" id="IPR036597">
    <property type="entry name" value="Fido-like_dom_sf"/>
</dbReference>
<feature type="domain" description="Fido" evidence="1">
    <location>
        <begin position="4"/>
        <end position="121"/>
    </location>
</feature>
<sequence>MKWISAQEVIAFHDRILRYLPGVAGMPDAGRADAIIYRVQNRAHYEGVNNIFELAATYWVAIARGHIFNDENKRTSFFVTMAFLRRNGVLVLDEGTELEELTVQAATGEKTVEQLSAILRTLAIQS</sequence>
<evidence type="ECO:0000313" key="3">
    <source>
        <dbReference type="Proteomes" id="UP000306327"/>
    </source>
</evidence>
<dbReference type="InterPro" id="IPR053737">
    <property type="entry name" value="Type_II_TA_Toxin"/>
</dbReference>
<dbReference type="EMBL" id="QGAL01000002">
    <property type="protein sequence ID" value="TKK20412.1"/>
    <property type="molecule type" value="Genomic_DNA"/>
</dbReference>
<dbReference type="InterPro" id="IPR003812">
    <property type="entry name" value="Fido"/>
</dbReference>
<dbReference type="NCBIfam" id="TIGR01550">
    <property type="entry name" value="DOC_P1"/>
    <property type="match status" value="1"/>
</dbReference>
<accession>A0AB38P5I7</accession>
<protein>
    <submittedName>
        <fullName evidence="2">Type II toxin-antitoxin system death-on-curing family toxin</fullName>
    </submittedName>
</protein>
<dbReference type="PANTHER" id="PTHR39426:SF1">
    <property type="entry name" value="HOMOLOGY TO DEATH-ON-CURING PROTEIN OF PHAGE P1"/>
    <property type="match status" value="1"/>
</dbReference>
<dbReference type="Proteomes" id="UP000306327">
    <property type="component" value="Unassembled WGS sequence"/>
</dbReference>
<dbReference type="PIRSF" id="PIRSF018297">
    <property type="entry name" value="Doc"/>
    <property type="match status" value="1"/>
</dbReference>
<gene>
    <name evidence="2" type="ORF">EcCFBP13530_07650</name>
</gene>
<dbReference type="Pfam" id="PF02661">
    <property type="entry name" value="Fic"/>
    <property type="match status" value="1"/>
</dbReference>
<comment type="caution">
    <text evidence="2">The sequence shown here is derived from an EMBL/GenBank/DDBJ whole genome shotgun (WGS) entry which is preliminary data.</text>
</comment>
<reference evidence="2 3" key="1">
    <citation type="journal article" date="2019" name="Sci. Rep.">
        <title>Differences in resource use lead to coexistence of seed-transmitted microbial populations.</title>
        <authorList>
            <person name="Torres-Cortes G."/>
            <person name="Garcia B.J."/>
            <person name="Compant S."/>
            <person name="Rezki S."/>
            <person name="Jones P."/>
            <person name="Preveaux A."/>
            <person name="Briand M."/>
            <person name="Roulet A."/>
            <person name="Bouchez O."/>
            <person name="Jacobson D."/>
            <person name="Barret M."/>
        </authorList>
    </citation>
    <scope>NUCLEOTIDE SEQUENCE [LARGE SCALE GENOMIC DNA]</scope>
    <source>
        <strain evidence="2 3">CFBP13530</strain>
    </source>
</reference>
<evidence type="ECO:0000259" key="1">
    <source>
        <dbReference type="PROSITE" id="PS51459"/>
    </source>
</evidence>
<name>A0AB38P5I7_9ENTR</name>
<dbReference type="PROSITE" id="PS51459">
    <property type="entry name" value="FIDO"/>
    <property type="match status" value="1"/>
</dbReference>
<dbReference type="Gene3D" id="1.20.120.1870">
    <property type="entry name" value="Fic/DOC protein, Fido domain"/>
    <property type="match status" value="1"/>
</dbReference>
<dbReference type="GO" id="GO:0016301">
    <property type="term" value="F:kinase activity"/>
    <property type="evidence" value="ECO:0007669"/>
    <property type="project" value="InterPro"/>
</dbReference>
<proteinExistence type="predicted"/>
<dbReference type="SUPFAM" id="SSF140931">
    <property type="entry name" value="Fic-like"/>
    <property type="match status" value="1"/>
</dbReference>
<dbReference type="AlphaFoldDB" id="A0AB38P5I7"/>
<organism evidence="2 3">
    <name type="scientific">Enterobacter cancerogenus</name>
    <dbReference type="NCBI Taxonomy" id="69218"/>
    <lineage>
        <taxon>Bacteria</taxon>
        <taxon>Pseudomonadati</taxon>
        <taxon>Pseudomonadota</taxon>
        <taxon>Gammaproteobacteria</taxon>
        <taxon>Enterobacterales</taxon>
        <taxon>Enterobacteriaceae</taxon>
        <taxon>Enterobacter</taxon>
        <taxon>Enterobacter cloacae complex</taxon>
    </lineage>
</organism>
<dbReference type="PANTHER" id="PTHR39426">
    <property type="entry name" value="HOMOLOGY TO DEATH-ON-CURING PROTEIN OF PHAGE P1"/>
    <property type="match status" value="1"/>
</dbReference>
<dbReference type="RefSeq" id="WP_101737202.1">
    <property type="nucleotide sequence ID" value="NZ_CP025225.1"/>
</dbReference>